<dbReference type="InterPro" id="IPR011717">
    <property type="entry name" value="TPR-4"/>
</dbReference>
<dbReference type="InterPro" id="IPR027417">
    <property type="entry name" value="P-loop_NTPase"/>
</dbReference>
<feature type="repeat" description="TPR" evidence="1">
    <location>
        <begin position="232"/>
        <end position="265"/>
    </location>
</feature>
<dbReference type="SUPFAM" id="SSF48452">
    <property type="entry name" value="TPR-like"/>
    <property type="match status" value="2"/>
</dbReference>
<dbReference type="PANTHER" id="PTHR44998">
    <property type="match status" value="1"/>
</dbReference>
<feature type="repeat" description="TPR" evidence="1">
    <location>
        <begin position="130"/>
        <end position="163"/>
    </location>
</feature>
<organism evidence="2 3">
    <name type="scientific">Sulfuricaulis limicola</name>
    <dbReference type="NCBI Taxonomy" id="1620215"/>
    <lineage>
        <taxon>Bacteria</taxon>
        <taxon>Pseudomonadati</taxon>
        <taxon>Pseudomonadota</taxon>
        <taxon>Gammaproteobacteria</taxon>
        <taxon>Acidiferrobacterales</taxon>
        <taxon>Acidiferrobacteraceae</taxon>
        <taxon>Sulfuricaulis</taxon>
    </lineage>
</organism>
<dbReference type="Pfam" id="PF13181">
    <property type="entry name" value="TPR_8"/>
    <property type="match status" value="1"/>
</dbReference>
<accession>A0A1B4XJR8</accession>
<dbReference type="Gene3D" id="1.25.40.10">
    <property type="entry name" value="Tetratricopeptide repeat domain"/>
    <property type="match status" value="3"/>
</dbReference>
<dbReference type="EMBL" id="AP014879">
    <property type="protein sequence ID" value="BAV35041.1"/>
    <property type="molecule type" value="Genomic_DNA"/>
</dbReference>
<dbReference type="PANTHER" id="PTHR44998:SF1">
    <property type="entry name" value="UDP-N-ACETYLGLUCOSAMINE--PEPTIDE N-ACETYLGLUCOSAMINYLTRANSFERASE 110 KDA SUBUNIT"/>
    <property type="match status" value="1"/>
</dbReference>
<dbReference type="InParanoid" id="A0A1B4XJR8"/>
<dbReference type="Gene3D" id="3.40.50.300">
    <property type="entry name" value="P-loop containing nucleotide triphosphate hydrolases"/>
    <property type="match status" value="1"/>
</dbReference>
<dbReference type="KEGG" id="slim:SCL_2764"/>
<feature type="repeat" description="TPR" evidence="1">
    <location>
        <begin position="96"/>
        <end position="129"/>
    </location>
</feature>
<feature type="repeat" description="TPR" evidence="1">
    <location>
        <begin position="164"/>
        <end position="197"/>
    </location>
</feature>
<dbReference type="Pfam" id="PF14559">
    <property type="entry name" value="TPR_19"/>
    <property type="match status" value="2"/>
</dbReference>
<feature type="repeat" description="TPR" evidence="1">
    <location>
        <begin position="334"/>
        <end position="367"/>
    </location>
</feature>
<dbReference type="AlphaFoldDB" id="A0A1B4XJR8"/>
<dbReference type="InterPro" id="IPR011990">
    <property type="entry name" value="TPR-like_helical_dom_sf"/>
</dbReference>
<dbReference type="Pfam" id="PF13424">
    <property type="entry name" value="TPR_12"/>
    <property type="match status" value="1"/>
</dbReference>
<dbReference type="Pfam" id="PF13432">
    <property type="entry name" value="TPR_16"/>
    <property type="match status" value="1"/>
</dbReference>
<proteinExistence type="predicted"/>
<gene>
    <name evidence="2" type="ORF">SCL_2764</name>
</gene>
<feature type="repeat" description="TPR" evidence="1">
    <location>
        <begin position="198"/>
        <end position="231"/>
    </location>
</feature>
<name>A0A1B4XJR8_9GAMM</name>
<dbReference type="SMART" id="SM00028">
    <property type="entry name" value="TPR"/>
    <property type="match status" value="11"/>
</dbReference>
<evidence type="ECO:0000256" key="1">
    <source>
        <dbReference type="PROSITE-ProRule" id="PRU00339"/>
    </source>
</evidence>
<dbReference type="SUPFAM" id="SSF52540">
    <property type="entry name" value="P-loop containing nucleoside triphosphate hydrolases"/>
    <property type="match status" value="1"/>
</dbReference>
<dbReference type="OrthoDB" id="9815894at2"/>
<reference evidence="2 3" key="1">
    <citation type="submission" date="2015-05" db="EMBL/GenBank/DDBJ databases">
        <title>Complete genome sequence of a sulfur-oxidizing gammaproteobacterium strain HA5.</title>
        <authorList>
            <person name="Miura A."/>
            <person name="Kojima H."/>
            <person name="Fukui M."/>
        </authorList>
    </citation>
    <scope>NUCLEOTIDE SEQUENCE [LARGE SCALE GENOMIC DNA]</scope>
    <source>
        <strain evidence="2 3">HA5</strain>
    </source>
</reference>
<feature type="repeat" description="TPR" evidence="1">
    <location>
        <begin position="300"/>
        <end position="333"/>
    </location>
</feature>
<keyword evidence="3" id="KW-1185">Reference proteome</keyword>
<dbReference type="PROSITE" id="PS50005">
    <property type="entry name" value="TPR"/>
    <property type="match status" value="8"/>
</dbReference>
<dbReference type="PROSITE" id="PS50293">
    <property type="entry name" value="TPR_REGION"/>
    <property type="match status" value="2"/>
</dbReference>
<dbReference type="GO" id="GO:0042802">
    <property type="term" value="F:identical protein binding"/>
    <property type="evidence" value="ECO:0007669"/>
    <property type="project" value="InterPro"/>
</dbReference>
<evidence type="ECO:0000313" key="3">
    <source>
        <dbReference type="Proteomes" id="UP000243180"/>
    </source>
</evidence>
<sequence>MKKPPSPSDLLAEPIVPGARSQPQPLSIEQALVLATQHQSQGRLAEAERVLRQILQVQPHHAFALHLLGVIAHQAGKPDLAIKLIEEAIRHNGDVALFHSNLGEMYRQAGRLDDAIRHGERAVALDPRMVAAHGNLGIACYDRKDYDRAEACQRRALALEPRFAPALNNLGSICRARKQPDEAMDWYRQAIAANPQYVESLSNLGAVLLEEERADEAVEPLEQALRLNPNHAEALCNLGMVRNVLDQYDAALPLFRKALRLRPDYAEAYIGLARFHHEQEHLAEAERCARRAVELAPQKAEMCGQLGNIYTEMARSDEARAMFEKALAIDPGCHEALLGLGHLCMERGDMDQAEALFHQALALKQDSLPARFHLAQVRKVTAGDANLAALEAAEQAARDPAHPLSAKKWITLHFALGKSYDDSQQYDQAFPHFLEGCRLKRATYDYDAEAVTQHFDSIMRTFSRETLERLRGAGDASTVPIFVLGMPRSGTTLTEQILASHPDVHGAGELPDLLAIAQRPVNGAGYPENLLAIDRAQLTAWGTDYVAGLRRRAPEAKHITDKMPANFFAVGLIHLMLPNAKIIHVNRNPVDTCLSCFTRLFNRKQNQTYDLAELGRYYVDYVQLMNHWRALLPAGAFLDVQYEDIVAHPETQARRLLDYGGLDWNAACLDFHKHQRSIRTASVTQVRQPIYKTSVERWRHYEKYLDPLLDALGDLAPGRN</sequence>
<dbReference type="InterPro" id="IPR019734">
    <property type="entry name" value="TPR_rpt"/>
</dbReference>
<evidence type="ECO:0000313" key="2">
    <source>
        <dbReference type="EMBL" id="BAV35041.1"/>
    </source>
</evidence>
<dbReference type="Pfam" id="PF07721">
    <property type="entry name" value="TPR_4"/>
    <property type="match status" value="1"/>
</dbReference>
<keyword evidence="1" id="KW-0802">TPR repeat</keyword>
<feature type="repeat" description="TPR" evidence="1">
    <location>
        <begin position="266"/>
        <end position="299"/>
    </location>
</feature>
<dbReference type="Pfam" id="PF13469">
    <property type="entry name" value="Sulfotransfer_3"/>
    <property type="match status" value="1"/>
</dbReference>
<dbReference type="RefSeq" id="WP_096361726.1">
    <property type="nucleotide sequence ID" value="NZ_AP014879.1"/>
</dbReference>
<protein>
    <submittedName>
        <fullName evidence="2">Uncharacterized protein</fullName>
    </submittedName>
</protein>
<dbReference type="Proteomes" id="UP000243180">
    <property type="component" value="Chromosome"/>
</dbReference>